<keyword evidence="1" id="KW-0808">Transferase</keyword>
<dbReference type="Pfam" id="PF13469">
    <property type="entry name" value="Sulfotransfer_3"/>
    <property type="match status" value="1"/>
</dbReference>
<accession>A0ABX2PTG5</accession>
<gene>
    <name evidence="2" type="ORF">HW561_11760</name>
</gene>
<dbReference type="Gene3D" id="3.40.50.300">
    <property type="entry name" value="P-loop containing nucleotide triphosphate hydrolases"/>
    <property type="match status" value="1"/>
</dbReference>
<keyword evidence="3" id="KW-1185">Reference proteome</keyword>
<dbReference type="PANTHER" id="PTHR12788:SF10">
    <property type="entry name" value="PROTEIN-TYROSINE SULFOTRANSFERASE"/>
    <property type="match status" value="1"/>
</dbReference>
<protein>
    <submittedName>
        <fullName evidence="2">Sulfotransferase</fullName>
    </submittedName>
</protein>
<evidence type="ECO:0000313" key="3">
    <source>
        <dbReference type="Proteomes" id="UP000630805"/>
    </source>
</evidence>
<evidence type="ECO:0000256" key="1">
    <source>
        <dbReference type="ARBA" id="ARBA00022679"/>
    </source>
</evidence>
<sequence length="345" mass="38617">MAGRSPMKGAFLVNASRSGSTMMSTILRQHPDVLSLSELMTTQGTRALLPGQISGQAFWRQLSKPTALMRHLANPASAPDEFLYHTVQNRRFDPFNCPPILAVALPHLFPTPDTEFDELAHQVRRFSRQTRVDHLRAMIDLLGAKTGQQFWVERSGGTLMATSALAKAFPKAKFAVLLRDGRDVTLSMLHYKPARFVIWFWKLASRFGVDVFKPGAQIGSARWIALTEKLSGRVLPVDRILNTRPSIEDAACCWSALTRSGLAQFSELPTSRRLVLRYESVVADPKAELIRLARFLELPDNKGWLEYGANVPRIVSPRYKALPAQERRKLEELTVAARAVSDQLA</sequence>
<dbReference type="RefSeq" id="WP_176864954.1">
    <property type="nucleotide sequence ID" value="NZ_JABXWT010000005.1"/>
</dbReference>
<dbReference type="InterPro" id="IPR026634">
    <property type="entry name" value="TPST-like"/>
</dbReference>
<name>A0ABX2PTG5_9RHOB</name>
<dbReference type="InterPro" id="IPR027417">
    <property type="entry name" value="P-loop_NTPase"/>
</dbReference>
<dbReference type="PANTHER" id="PTHR12788">
    <property type="entry name" value="PROTEIN-TYROSINE SULFOTRANSFERASE 2"/>
    <property type="match status" value="1"/>
</dbReference>
<dbReference type="SUPFAM" id="SSF52540">
    <property type="entry name" value="P-loop containing nucleoside triphosphate hydrolases"/>
    <property type="match status" value="1"/>
</dbReference>
<reference evidence="2 3" key="1">
    <citation type="submission" date="2020-06" db="EMBL/GenBank/DDBJ databases">
        <authorList>
            <person name="Cao W.R."/>
        </authorList>
    </citation>
    <scope>NUCLEOTIDE SEQUENCE [LARGE SCALE GENOMIC DNA]</scope>
    <source>
        <strain evidence="2 3">B1Z28</strain>
    </source>
</reference>
<evidence type="ECO:0000313" key="2">
    <source>
        <dbReference type="EMBL" id="NVO56462.1"/>
    </source>
</evidence>
<dbReference type="EMBL" id="JABXWT010000005">
    <property type="protein sequence ID" value="NVO56462.1"/>
    <property type="molecule type" value="Genomic_DNA"/>
</dbReference>
<organism evidence="2 3">
    <name type="scientific">Ruegeria haliotis</name>
    <dbReference type="NCBI Taxonomy" id="2747601"/>
    <lineage>
        <taxon>Bacteria</taxon>
        <taxon>Pseudomonadati</taxon>
        <taxon>Pseudomonadota</taxon>
        <taxon>Alphaproteobacteria</taxon>
        <taxon>Rhodobacterales</taxon>
        <taxon>Roseobacteraceae</taxon>
        <taxon>Ruegeria</taxon>
    </lineage>
</organism>
<dbReference type="Proteomes" id="UP000630805">
    <property type="component" value="Unassembled WGS sequence"/>
</dbReference>
<comment type="caution">
    <text evidence="2">The sequence shown here is derived from an EMBL/GenBank/DDBJ whole genome shotgun (WGS) entry which is preliminary data.</text>
</comment>
<proteinExistence type="predicted"/>